<sequence length="365" mass="39186">MEKYNRDLYTKGLESYEVPQYEPGYKPLDFVFGFVAGAVLGSALGLILKPGSAQQRRKSSQQTVNAEPSSALKEEAIRKAEALKAQARRVREESKTSTGEATADELSAQQRAIRNEVDSDRLEGQTPREPSTSETTVATSTTEAVTATGLAQAANQRQSQKQQETEVSALSTPSTENSTGAAQQRAIQSEVDSDRLQDTSVRGKDANVKVNDKGESEAQSTQDSTVKAQQRAIRSEVDSDRLQDKGQSTNAQVNDQGKTVDAIKADPTAAVPKNSHSQATFENGVITHDRQGATTEKTTSQQGATKIANDQPTVGKTKASASTSKSNSTSTAKKATSSKKTNGSKKVTEKAKKTNQKVEKHTFND</sequence>
<dbReference type="Proteomes" id="UP000256409">
    <property type="component" value="Unassembled WGS sequence"/>
</dbReference>
<dbReference type="RefSeq" id="WP_110165575.1">
    <property type="nucleotide sequence ID" value="NZ_CP128244.1"/>
</dbReference>
<keyword evidence="2" id="KW-0472">Membrane</keyword>
<feature type="compositionally biased region" description="Low complexity" evidence="1">
    <location>
        <begin position="313"/>
        <end position="345"/>
    </location>
</feature>
<gene>
    <name evidence="3" type="ORF">DV961_03550</name>
</gene>
<feature type="compositionally biased region" description="Basic and acidic residues" evidence="1">
    <location>
        <begin position="346"/>
        <end position="365"/>
    </location>
</feature>
<evidence type="ECO:0000256" key="2">
    <source>
        <dbReference type="SAM" id="Phobius"/>
    </source>
</evidence>
<comment type="caution">
    <text evidence="3">The sequence shown here is derived from an EMBL/GenBank/DDBJ whole genome shotgun (WGS) entry which is preliminary data.</text>
</comment>
<keyword evidence="2" id="KW-1133">Transmembrane helix</keyword>
<evidence type="ECO:0000313" key="3">
    <source>
        <dbReference type="EMBL" id="REA83184.1"/>
    </source>
</evidence>
<feature type="compositionally biased region" description="Polar residues" evidence="1">
    <location>
        <begin position="217"/>
        <end position="228"/>
    </location>
</feature>
<feature type="compositionally biased region" description="Polar residues" evidence="1">
    <location>
        <begin position="165"/>
        <end position="187"/>
    </location>
</feature>
<evidence type="ECO:0008006" key="5">
    <source>
        <dbReference type="Google" id="ProtNLM"/>
    </source>
</evidence>
<feature type="compositionally biased region" description="Polar residues" evidence="1">
    <location>
        <begin position="245"/>
        <end position="257"/>
    </location>
</feature>
<feature type="compositionally biased region" description="Low complexity" evidence="1">
    <location>
        <begin position="132"/>
        <end position="162"/>
    </location>
</feature>
<evidence type="ECO:0000313" key="4">
    <source>
        <dbReference type="Proteomes" id="UP000256409"/>
    </source>
</evidence>
<protein>
    <recommendedName>
        <fullName evidence="5">YtxH domain-containing protein</fullName>
    </recommendedName>
</protein>
<proteinExistence type="predicted"/>
<feature type="compositionally biased region" description="Polar residues" evidence="1">
    <location>
        <begin position="292"/>
        <end position="312"/>
    </location>
</feature>
<dbReference type="EMBL" id="QQPC01000015">
    <property type="protein sequence ID" value="REA83184.1"/>
    <property type="molecule type" value="Genomic_DNA"/>
</dbReference>
<evidence type="ECO:0000256" key="1">
    <source>
        <dbReference type="SAM" id="MobiDB-lite"/>
    </source>
</evidence>
<feature type="compositionally biased region" description="Basic and acidic residues" evidence="1">
    <location>
        <begin position="192"/>
        <end position="216"/>
    </location>
</feature>
<reference evidence="4" key="1">
    <citation type="journal article" date="2018" name="Vet. Microbiol.">
        <title>Molecular epidemiology of methicillin-resistant staphylococci amongst veterinary personnel, personnel-owned pets, patients and the hospital environment of two companion animal veterinary hospitals.</title>
        <authorList>
            <person name="Worthing K.A."/>
            <person name="Brown J."/>
            <person name="Gerber L."/>
            <person name="Abraham S."/>
            <person name="Trott D."/>
            <person name="Norris J.M."/>
        </authorList>
    </citation>
    <scope>NUCLEOTIDE SEQUENCE [LARGE SCALE GENOMIC DNA]</scope>
    <source>
        <strain evidence="4">ST496-2</strain>
    </source>
</reference>
<dbReference type="AlphaFoldDB" id="A0A3D8YPR6"/>
<feature type="compositionally biased region" description="Basic and acidic residues" evidence="1">
    <location>
        <begin position="72"/>
        <end position="82"/>
    </location>
</feature>
<keyword evidence="2" id="KW-0812">Transmembrane</keyword>
<organism evidence="3 4">
    <name type="scientific">Staphylococcus pseudintermedius</name>
    <dbReference type="NCBI Taxonomy" id="283734"/>
    <lineage>
        <taxon>Bacteria</taxon>
        <taxon>Bacillati</taxon>
        <taxon>Bacillota</taxon>
        <taxon>Bacilli</taxon>
        <taxon>Bacillales</taxon>
        <taxon>Staphylococcaceae</taxon>
        <taxon>Staphylococcus</taxon>
        <taxon>Staphylococcus intermedius group</taxon>
    </lineage>
</organism>
<feature type="region of interest" description="Disordered" evidence="1">
    <location>
        <begin position="52"/>
        <end position="365"/>
    </location>
</feature>
<name>A0A3D8YPR6_STAPS</name>
<feature type="compositionally biased region" description="Basic and acidic residues" evidence="1">
    <location>
        <begin position="113"/>
        <end position="123"/>
    </location>
</feature>
<feature type="compositionally biased region" description="Basic and acidic residues" evidence="1">
    <location>
        <begin position="233"/>
        <end position="244"/>
    </location>
</feature>
<dbReference type="OrthoDB" id="2417878at2"/>
<feature type="transmembrane region" description="Helical" evidence="2">
    <location>
        <begin position="30"/>
        <end position="48"/>
    </location>
</feature>
<accession>A0A3D8YPR6</accession>